<evidence type="ECO:0000256" key="1">
    <source>
        <dbReference type="ARBA" id="ARBA00005806"/>
    </source>
</evidence>
<dbReference type="PANTHER" id="PTHR30548:SF1">
    <property type="entry name" value="DEHYDRATASE SUBUNIT MJ0007-RELATED"/>
    <property type="match status" value="1"/>
</dbReference>
<proteinExistence type="inferred from homology"/>
<gene>
    <name evidence="2" type="ORF">CCR94_17080</name>
</gene>
<dbReference type="PANTHER" id="PTHR30548">
    <property type="entry name" value="2-HYDROXYGLUTARYL-COA DEHYDRATASE, D-COMPONENT-RELATED"/>
    <property type="match status" value="1"/>
</dbReference>
<evidence type="ECO:0000313" key="2">
    <source>
        <dbReference type="EMBL" id="PPQ28729.1"/>
    </source>
</evidence>
<evidence type="ECO:0000313" key="3">
    <source>
        <dbReference type="Proteomes" id="UP000239089"/>
    </source>
</evidence>
<dbReference type="EMBL" id="NHSJ01000104">
    <property type="protein sequence ID" value="PPQ28729.1"/>
    <property type="molecule type" value="Genomic_DNA"/>
</dbReference>
<dbReference type="Proteomes" id="UP000239089">
    <property type="component" value="Unassembled WGS sequence"/>
</dbReference>
<sequence>MVNAHTSLPSLSPDLLPVHALIEAEQKEFIGAEDGVQRAGYFCAYTPPELLAAAGVRHARLFKAGSPEIVANGERFTQSVFCDFSKSCIGGFDKNEGDPLYQAVDKVFNFHTCASMKRASEVIGQFVPTTLLNLPRLRDQAASREFFREEIIHFRDDIAELAGRAISDDEISAQIVLFNKARRLIQRFSELRKRANPPLSGKDFLELARGYYYLPPEKLLATYQPLYEKLSAVKDDGKRPIRLMISGSEMADGDRRLVELIEDEIGARIVVEDHCTGLRPFTHTLREDGDPFAALADGYLDQAPCARMKPLDDSVHFSGGLAKEYDVEGIVFVYLKFCACYGVTKLEFLNYFQSLGIPALEISSDYSHSDHGQLKTRAEAFVEILNDRRADAVVAAD</sequence>
<reference evidence="2 3" key="1">
    <citation type="journal article" date="2018" name="Arch. Microbiol.">
        <title>New insights into the metabolic potential of the phototrophic purple bacterium Rhodopila globiformis DSM 161(T) from its draft genome sequence and evidence for a vanadium-dependent nitrogenase.</title>
        <authorList>
            <person name="Imhoff J.F."/>
            <person name="Rahn T."/>
            <person name="Kunzel S."/>
            <person name="Neulinger S.C."/>
        </authorList>
    </citation>
    <scope>NUCLEOTIDE SEQUENCE [LARGE SCALE GENOMIC DNA]</scope>
    <source>
        <strain evidence="2 3">DSM 16996</strain>
    </source>
</reference>
<comment type="caution">
    <text evidence="2">The sequence shown here is derived from an EMBL/GenBank/DDBJ whole genome shotgun (WGS) entry which is preliminary data.</text>
</comment>
<protein>
    <submittedName>
        <fullName evidence="2">2-hydroxyglutaryl-CoA dehydratase</fullName>
    </submittedName>
</protein>
<organism evidence="2 3">
    <name type="scientific">Rhodoblastus sphagnicola</name>
    <dbReference type="NCBI Taxonomy" id="333368"/>
    <lineage>
        <taxon>Bacteria</taxon>
        <taxon>Pseudomonadati</taxon>
        <taxon>Pseudomonadota</taxon>
        <taxon>Alphaproteobacteria</taxon>
        <taxon>Hyphomicrobiales</taxon>
        <taxon>Rhodoblastaceae</taxon>
        <taxon>Rhodoblastus</taxon>
    </lineage>
</organism>
<dbReference type="AlphaFoldDB" id="A0A2S6N293"/>
<dbReference type="RefSeq" id="WP_104509062.1">
    <property type="nucleotide sequence ID" value="NZ_JACIGC010000044.1"/>
</dbReference>
<dbReference type="InterPro" id="IPR010327">
    <property type="entry name" value="FldB/FldC_alpha/beta"/>
</dbReference>
<comment type="similarity">
    <text evidence="1">Belongs to the FldB/FldC dehydratase alpha/beta subunit family.</text>
</comment>
<dbReference type="Gene3D" id="1.20.1270.370">
    <property type="match status" value="1"/>
</dbReference>
<accession>A0A2S6N293</accession>
<keyword evidence="3" id="KW-1185">Reference proteome</keyword>
<dbReference type="Gene3D" id="3.40.50.11890">
    <property type="match status" value="1"/>
</dbReference>
<dbReference type="OrthoDB" id="355459at2"/>
<name>A0A2S6N293_9HYPH</name>
<dbReference type="Gene3D" id="3.40.50.11900">
    <property type="match status" value="1"/>
</dbReference>
<dbReference type="Pfam" id="PF06050">
    <property type="entry name" value="HGD-D"/>
    <property type="match status" value="1"/>
</dbReference>